<evidence type="ECO:0000313" key="2">
    <source>
        <dbReference type="Proteomes" id="UP000323454"/>
    </source>
</evidence>
<dbReference type="InterPro" id="IPR013114">
    <property type="entry name" value="FabA_FabZ"/>
</dbReference>
<accession>A0A5B2XQU3</accession>
<dbReference type="Gene3D" id="3.10.129.10">
    <property type="entry name" value="Hotdog Thioesterase"/>
    <property type="match status" value="1"/>
</dbReference>
<gene>
    <name evidence="1" type="ORF">F0L68_04345</name>
</gene>
<dbReference type="InterPro" id="IPR029069">
    <property type="entry name" value="HotDog_dom_sf"/>
</dbReference>
<dbReference type="AlphaFoldDB" id="A0A5B2XQU3"/>
<evidence type="ECO:0000313" key="1">
    <source>
        <dbReference type="EMBL" id="KAA2265793.1"/>
    </source>
</evidence>
<dbReference type="SUPFAM" id="SSF54637">
    <property type="entry name" value="Thioesterase/thiol ester dehydrase-isomerase"/>
    <property type="match status" value="1"/>
</dbReference>
<comment type="caution">
    <text evidence="1">The sequence shown here is derived from an EMBL/GenBank/DDBJ whole genome shotgun (WGS) entry which is preliminary data.</text>
</comment>
<keyword evidence="2" id="KW-1185">Reference proteome</keyword>
<sequence length="134" mass="14107">MSGHYAAPLPAVDWVEAGGRDGTVTLTASKDVRADDPYLPAHFPDHPVYPGVFVLETVRQAVIAALGERAGALPDLVEVRSLRLLRAVRPGERLCVAAALTHGGGGGPILVDARCELADGTEVARLRLGFGYEP</sequence>
<dbReference type="OrthoDB" id="9787658at2"/>
<organism evidence="1 2">
    <name type="scientific">Solihabitans fulvus</name>
    <dbReference type="NCBI Taxonomy" id="1892852"/>
    <lineage>
        <taxon>Bacteria</taxon>
        <taxon>Bacillati</taxon>
        <taxon>Actinomycetota</taxon>
        <taxon>Actinomycetes</taxon>
        <taxon>Pseudonocardiales</taxon>
        <taxon>Pseudonocardiaceae</taxon>
        <taxon>Solihabitans</taxon>
    </lineage>
</organism>
<reference evidence="1 2" key="2">
    <citation type="submission" date="2019-09" db="EMBL/GenBank/DDBJ databases">
        <authorList>
            <person name="Jin C."/>
        </authorList>
    </citation>
    <scope>NUCLEOTIDE SEQUENCE [LARGE SCALE GENOMIC DNA]</scope>
    <source>
        <strain evidence="1 2">AN110305</strain>
    </source>
</reference>
<dbReference type="Proteomes" id="UP000323454">
    <property type="component" value="Unassembled WGS sequence"/>
</dbReference>
<proteinExistence type="predicted"/>
<protein>
    <submittedName>
        <fullName evidence="1">3-hydroxyacyl-[acyl-carrier-protein] dehydratase FabZ</fullName>
    </submittedName>
</protein>
<dbReference type="RefSeq" id="WP_149848078.1">
    <property type="nucleotide sequence ID" value="NZ_VUOB01000005.1"/>
</dbReference>
<dbReference type="EMBL" id="VUOB01000005">
    <property type="protein sequence ID" value="KAA2265793.1"/>
    <property type="molecule type" value="Genomic_DNA"/>
</dbReference>
<name>A0A5B2XQU3_9PSEU</name>
<dbReference type="Pfam" id="PF07977">
    <property type="entry name" value="FabA"/>
    <property type="match status" value="1"/>
</dbReference>
<reference evidence="1 2" key="1">
    <citation type="submission" date="2019-09" db="EMBL/GenBank/DDBJ databases">
        <title>Goodfellowia gen. nov., a new genus of the Pseudonocardineae related to Actinoalloteichus, containing Goodfellowia coeruleoviolacea gen. nov., comb. nov. gen. nov., comb. nov.</title>
        <authorList>
            <person name="Labeda D."/>
        </authorList>
    </citation>
    <scope>NUCLEOTIDE SEQUENCE [LARGE SCALE GENOMIC DNA]</scope>
    <source>
        <strain evidence="1 2">AN110305</strain>
    </source>
</reference>